<keyword evidence="4" id="KW-0472">Membrane</keyword>
<dbReference type="PANTHER" id="PTHR12943:SF27">
    <property type="entry name" value="HOMOCYSTEINE-INDUCED ENDOPLASMIC RETICULUM PROTEIN, ISOFORM A"/>
    <property type="match status" value="1"/>
</dbReference>
<keyword evidence="2" id="KW-0812">Transmembrane</keyword>
<dbReference type="Gene3D" id="3.10.20.90">
    <property type="entry name" value="Phosphatidylinositol 3-kinase Catalytic Subunit, Chain A, domain 1"/>
    <property type="match status" value="1"/>
</dbReference>
<keyword evidence="5" id="KW-0834">Unfolded protein response</keyword>
<organism evidence="7 8">
    <name type="scientific">Romanomermis culicivorax</name>
    <name type="common">Nematode worm</name>
    <dbReference type="NCBI Taxonomy" id="13658"/>
    <lineage>
        <taxon>Eukaryota</taxon>
        <taxon>Metazoa</taxon>
        <taxon>Ecdysozoa</taxon>
        <taxon>Nematoda</taxon>
        <taxon>Enoplea</taxon>
        <taxon>Dorylaimia</taxon>
        <taxon>Mermithida</taxon>
        <taxon>Mermithoidea</taxon>
        <taxon>Mermithidae</taxon>
        <taxon>Romanomermis</taxon>
    </lineage>
</organism>
<evidence type="ECO:0000313" key="8">
    <source>
        <dbReference type="WBParaSite" id="nRc.2.0.1.t40841-RA"/>
    </source>
</evidence>
<dbReference type="Proteomes" id="UP000887565">
    <property type="component" value="Unplaced"/>
</dbReference>
<dbReference type="InterPro" id="IPR029071">
    <property type="entry name" value="Ubiquitin-like_domsf"/>
</dbReference>
<dbReference type="WBParaSite" id="nRc.2.0.1.t40841-RA">
    <property type="protein sequence ID" value="nRc.2.0.1.t40841-RA"/>
    <property type="gene ID" value="nRc.2.0.1.g40841"/>
</dbReference>
<evidence type="ECO:0000256" key="3">
    <source>
        <dbReference type="ARBA" id="ARBA00022989"/>
    </source>
</evidence>
<proteinExistence type="predicted"/>
<dbReference type="GO" id="GO:0016020">
    <property type="term" value="C:membrane"/>
    <property type="evidence" value="ECO:0007669"/>
    <property type="project" value="UniProtKB-SubCell"/>
</dbReference>
<dbReference type="PANTHER" id="PTHR12943">
    <property type="entry name" value="HOMOCYSTEINE-RESPONSIVE ENDOPLASMIC RETICULUM-RESIDENT UNIQUITIN-LIKE DOMAIN HERPUD PROTEIN FAMILY MEMBER"/>
    <property type="match status" value="1"/>
</dbReference>
<dbReference type="Pfam" id="PF00240">
    <property type="entry name" value="ubiquitin"/>
    <property type="match status" value="1"/>
</dbReference>
<dbReference type="PROSITE" id="PS50053">
    <property type="entry name" value="UBIQUITIN_2"/>
    <property type="match status" value="1"/>
</dbReference>
<sequence>MDKKFVVVRCATQNYADLKVEWNLEWTILDFKRYLSQNHASKPDIEKQRLIFAGQLMKNEILLQDYLKKMSENFSPIIHLVCAPDLSRSAPNNPTTPTPKPHL</sequence>
<evidence type="ECO:0000259" key="6">
    <source>
        <dbReference type="PROSITE" id="PS50053"/>
    </source>
</evidence>
<evidence type="ECO:0000256" key="2">
    <source>
        <dbReference type="ARBA" id="ARBA00022692"/>
    </source>
</evidence>
<reference evidence="8" key="1">
    <citation type="submission" date="2022-11" db="UniProtKB">
        <authorList>
            <consortium name="WormBaseParasite"/>
        </authorList>
    </citation>
    <scope>IDENTIFICATION</scope>
</reference>
<protein>
    <submittedName>
        <fullName evidence="8">Ubiquitin-like domain-containing protein</fullName>
    </submittedName>
</protein>
<evidence type="ECO:0000256" key="5">
    <source>
        <dbReference type="ARBA" id="ARBA00023230"/>
    </source>
</evidence>
<dbReference type="InterPro" id="IPR000626">
    <property type="entry name" value="Ubiquitin-like_dom"/>
</dbReference>
<evidence type="ECO:0000256" key="1">
    <source>
        <dbReference type="ARBA" id="ARBA00004370"/>
    </source>
</evidence>
<dbReference type="FunFam" id="3.10.20.90:FF:000046">
    <property type="entry name" value="Homocysteine-responsive endoplasmic reticulum-resident ubiquitin-like domain member 2 protein"/>
    <property type="match status" value="1"/>
</dbReference>
<accession>A0A915KQ19</accession>
<dbReference type="AlphaFoldDB" id="A0A915KQ19"/>
<keyword evidence="7" id="KW-1185">Reference proteome</keyword>
<dbReference type="GO" id="GO:0030968">
    <property type="term" value="P:endoplasmic reticulum unfolded protein response"/>
    <property type="evidence" value="ECO:0007669"/>
    <property type="project" value="TreeGrafter"/>
</dbReference>
<dbReference type="InterPro" id="IPR039751">
    <property type="entry name" value="HERPUD1/2"/>
</dbReference>
<evidence type="ECO:0000256" key="4">
    <source>
        <dbReference type="ARBA" id="ARBA00023136"/>
    </source>
</evidence>
<evidence type="ECO:0000313" key="7">
    <source>
        <dbReference type="Proteomes" id="UP000887565"/>
    </source>
</evidence>
<dbReference type="SUPFAM" id="SSF54236">
    <property type="entry name" value="Ubiquitin-like"/>
    <property type="match status" value="1"/>
</dbReference>
<keyword evidence="3" id="KW-1133">Transmembrane helix</keyword>
<feature type="domain" description="Ubiquitin-like" evidence="6">
    <location>
        <begin position="6"/>
        <end position="66"/>
    </location>
</feature>
<comment type="subcellular location">
    <subcellularLocation>
        <location evidence="1">Membrane</location>
    </subcellularLocation>
</comment>
<name>A0A915KQ19_ROMCU</name>